<dbReference type="RefSeq" id="WP_272749521.1">
    <property type="nucleotide sequence ID" value="NZ_JAQQKX010000019.1"/>
</dbReference>
<feature type="chain" id="PRO_5046233059" evidence="1">
    <location>
        <begin position="24"/>
        <end position="188"/>
    </location>
</feature>
<keyword evidence="3" id="KW-1185">Reference proteome</keyword>
<dbReference type="EMBL" id="JAQQKX010000019">
    <property type="protein sequence ID" value="MDC7685022.1"/>
    <property type="molecule type" value="Genomic_DNA"/>
</dbReference>
<evidence type="ECO:0000313" key="2">
    <source>
        <dbReference type="EMBL" id="MDC7685022.1"/>
    </source>
</evidence>
<accession>A0ABT5HY58</accession>
<gene>
    <name evidence="2" type="ORF">PQU92_17185</name>
</gene>
<reference evidence="2 3" key="1">
    <citation type="submission" date="2023-01" db="EMBL/GenBank/DDBJ databases">
        <title>Novel species of the genus Asticcacaulis isolated from rivers.</title>
        <authorList>
            <person name="Lu H."/>
        </authorList>
    </citation>
    <scope>NUCLEOTIDE SEQUENCE [LARGE SCALE GENOMIC DNA]</scope>
    <source>
        <strain evidence="2 3">BYS171W</strain>
    </source>
</reference>
<evidence type="ECO:0000256" key="1">
    <source>
        <dbReference type="SAM" id="SignalP"/>
    </source>
</evidence>
<keyword evidence="1" id="KW-0732">Signal</keyword>
<protein>
    <submittedName>
        <fullName evidence="2">Uncharacterized protein</fullName>
    </submittedName>
</protein>
<comment type="caution">
    <text evidence="2">The sequence shown here is derived from an EMBL/GenBank/DDBJ whole genome shotgun (WGS) entry which is preliminary data.</text>
</comment>
<evidence type="ECO:0000313" key="3">
    <source>
        <dbReference type="Proteomes" id="UP001214854"/>
    </source>
</evidence>
<proteinExistence type="predicted"/>
<organism evidence="2 3">
    <name type="scientific">Asticcacaulis aquaticus</name>
    <dbReference type="NCBI Taxonomy" id="2984212"/>
    <lineage>
        <taxon>Bacteria</taxon>
        <taxon>Pseudomonadati</taxon>
        <taxon>Pseudomonadota</taxon>
        <taxon>Alphaproteobacteria</taxon>
        <taxon>Caulobacterales</taxon>
        <taxon>Caulobacteraceae</taxon>
        <taxon>Asticcacaulis</taxon>
    </lineage>
</organism>
<dbReference type="Proteomes" id="UP001214854">
    <property type="component" value="Unassembled WGS sequence"/>
</dbReference>
<feature type="signal peptide" evidence="1">
    <location>
        <begin position="1"/>
        <end position="23"/>
    </location>
</feature>
<sequence length="188" mass="21242">MKLLTLALVGLLALGGQTTTAQAQEQTVENAQKFLGILASQNQFTLSHRQNNYQWDEYYWTDDATDNTRHHHDITPPFKVNSARMSTRCATVLNTNVILYYGTVEGRFNTPTLKTDSQPPIDISIDWAKVAIVRREGNGVVISGNNYTNMTYYNYLRFNLPSEDLAKRVEYALEFMRLSCDAAASTGF</sequence>
<name>A0ABT5HY58_9CAUL</name>